<reference evidence="5 6" key="1">
    <citation type="submission" date="2011-02" db="EMBL/GenBank/DDBJ databases">
        <authorList>
            <person name="Nelson K.E."/>
            <person name="Sutton G."/>
            <person name="Torralba M."/>
            <person name="Durkin S."/>
            <person name="Harkins D."/>
            <person name="Montgomery R."/>
            <person name="Ziemer C."/>
            <person name="Klaassens E."/>
            <person name="Ocuiv P."/>
            <person name="Morrison M."/>
        </authorList>
    </citation>
    <scope>NUCLEOTIDE SEQUENCE [LARGE SCALE GENOMIC DNA]</scope>
    <source>
        <strain evidence="5 6">8</strain>
    </source>
</reference>
<dbReference type="EMBL" id="ADKM02000062">
    <property type="protein sequence ID" value="EGC03649.1"/>
    <property type="molecule type" value="Genomic_DNA"/>
</dbReference>
<name>E9SAF4_RUMAL</name>
<dbReference type="SMART" id="SM00345">
    <property type="entry name" value="HTH_GNTR"/>
    <property type="match status" value="1"/>
</dbReference>
<protein>
    <submittedName>
        <fullName evidence="5">Transcriptional regulator, GntR family</fullName>
    </submittedName>
</protein>
<keyword evidence="1" id="KW-0805">Transcription regulation</keyword>
<keyword evidence="3" id="KW-0804">Transcription</keyword>
<accession>E9SAF4</accession>
<evidence type="ECO:0000313" key="5">
    <source>
        <dbReference type="EMBL" id="EGC03649.1"/>
    </source>
</evidence>
<dbReference type="InterPro" id="IPR036390">
    <property type="entry name" value="WH_DNA-bd_sf"/>
</dbReference>
<organism evidence="5 6">
    <name type="scientific">Ruminococcus albus 8</name>
    <dbReference type="NCBI Taxonomy" id="246199"/>
    <lineage>
        <taxon>Bacteria</taxon>
        <taxon>Bacillati</taxon>
        <taxon>Bacillota</taxon>
        <taxon>Clostridia</taxon>
        <taxon>Eubacteriales</taxon>
        <taxon>Oscillospiraceae</taxon>
        <taxon>Ruminococcus</taxon>
    </lineage>
</organism>
<sequence>MINIDLTGRIPIYEQICKGFSELIGSGALKENDKLPGARTLAKELGLNPNTVAKAYSRLEHDGIIYSVAGKGCFVAKQKGHIEKKLFEAFDAAAIAALRAGVTADELKQRVDDAAVSSGKEDN</sequence>
<keyword evidence="6" id="KW-1185">Reference proteome</keyword>
<dbReference type="PANTHER" id="PTHR38445:SF9">
    <property type="entry name" value="HTH-TYPE TRANSCRIPTIONAL REPRESSOR YTRA"/>
    <property type="match status" value="1"/>
</dbReference>
<dbReference type="Pfam" id="PF00392">
    <property type="entry name" value="GntR"/>
    <property type="match status" value="1"/>
</dbReference>
<dbReference type="STRING" id="246199.CUS_7916"/>
<dbReference type="GO" id="GO:0003700">
    <property type="term" value="F:DNA-binding transcription factor activity"/>
    <property type="evidence" value="ECO:0007669"/>
    <property type="project" value="InterPro"/>
</dbReference>
<evidence type="ECO:0000256" key="2">
    <source>
        <dbReference type="ARBA" id="ARBA00023125"/>
    </source>
</evidence>
<keyword evidence="2" id="KW-0238">DNA-binding</keyword>
<dbReference type="PANTHER" id="PTHR38445">
    <property type="entry name" value="HTH-TYPE TRANSCRIPTIONAL REPRESSOR YTRA"/>
    <property type="match status" value="1"/>
</dbReference>
<evidence type="ECO:0000313" key="6">
    <source>
        <dbReference type="Proteomes" id="UP000004259"/>
    </source>
</evidence>
<dbReference type="InterPro" id="IPR000524">
    <property type="entry name" value="Tscrpt_reg_HTH_GntR"/>
</dbReference>
<dbReference type="AlphaFoldDB" id="E9SAF4"/>
<dbReference type="Proteomes" id="UP000004259">
    <property type="component" value="Unassembled WGS sequence"/>
</dbReference>
<dbReference type="OrthoDB" id="9801546at2"/>
<dbReference type="GO" id="GO:0003677">
    <property type="term" value="F:DNA binding"/>
    <property type="evidence" value="ECO:0007669"/>
    <property type="project" value="UniProtKB-KW"/>
</dbReference>
<evidence type="ECO:0000256" key="1">
    <source>
        <dbReference type="ARBA" id="ARBA00023015"/>
    </source>
</evidence>
<dbReference type="SUPFAM" id="SSF46785">
    <property type="entry name" value="Winged helix' DNA-binding domain"/>
    <property type="match status" value="1"/>
</dbReference>
<dbReference type="eggNOG" id="COG1725">
    <property type="taxonomic scope" value="Bacteria"/>
</dbReference>
<evidence type="ECO:0000256" key="3">
    <source>
        <dbReference type="ARBA" id="ARBA00023163"/>
    </source>
</evidence>
<feature type="domain" description="HTH gntR-type" evidence="4">
    <location>
        <begin position="10"/>
        <end position="78"/>
    </location>
</feature>
<comment type="caution">
    <text evidence="5">The sequence shown here is derived from an EMBL/GenBank/DDBJ whole genome shotgun (WGS) entry which is preliminary data.</text>
</comment>
<evidence type="ECO:0000259" key="4">
    <source>
        <dbReference type="PROSITE" id="PS50949"/>
    </source>
</evidence>
<dbReference type="InterPro" id="IPR036388">
    <property type="entry name" value="WH-like_DNA-bd_sf"/>
</dbReference>
<dbReference type="Gene3D" id="1.10.10.10">
    <property type="entry name" value="Winged helix-like DNA-binding domain superfamily/Winged helix DNA-binding domain"/>
    <property type="match status" value="1"/>
</dbReference>
<gene>
    <name evidence="5" type="ORF">CUS_7916</name>
</gene>
<dbReference type="RefSeq" id="WP_002848479.1">
    <property type="nucleotide sequence ID" value="NZ_ADKM02000062.1"/>
</dbReference>
<dbReference type="CDD" id="cd07377">
    <property type="entry name" value="WHTH_GntR"/>
    <property type="match status" value="1"/>
</dbReference>
<proteinExistence type="predicted"/>
<dbReference type="PROSITE" id="PS50949">
    <property type="entry name" value="HTH_GNTR"/>
    <property type="match status" value="1"/>
</dbReference>